<feature type="transmembrane region" description="Helical" evidence="1">
    <location>
        <begin position="56"/>
        <end position="77"/>
    </location>
</feature>
<dbReference type="GO" id="GO:0046872">
    <property type="term" value="F:metal ion binding"/>
    <property type="evidence" value="ECO:0007669"/>
    <property type="project" value="InterPro"/>
</dbReference>
<name>A0A9W7AST2_9STRA</name>
<evidence type="ECO:0000313" key="4">
    <source>
        <dbReference type="Proteomes" id="UP001165085"/>
    </source>
</evidence>
<accession>A0A9W7AST2</accession>
<dbReference type="EMBL" id="BRXY01000211">
    <property type="protein sequence ID" value="GMH77682.1"/>
    <property type="molecule type" value="Genomic_DNA"/>
</dbReference>
<evidence type="ECO:0000259" key="2">
    <source>
        <dbReference type="PROSITE" id="PS50846"/>
    </source>
</evidence>
<keyword evidence="1" id="KW-0472">Membrane</keyword>
<dbReference type="InterPro" id="IPR036163">
    <property type="entry name" value="HMA_dom_sf"/>
</dbReference>
<dbReference type="Proteomes" id="UP001165085">
    <property type="component" value="Unassembled WGS sequence"/>
</dbReference>
<gene>
    <name evidence="3" type="ORF">TrST_g7560</name>
</gene>
<feature type="transmembrane region" description="Helical" evidence="1">
    <location>
        <begin position="89"/>
        <end position="107"/>
    </location>
</feature>
<dbReference type="PROSITE" id="PS50846">
    <property type="entry name" value="HMA_2"/>
    <property type="match status" value="1"/>
</dbReference>
<proteinExistence type="predicted"/>
<organism evidence="3 4">
    <name type="scientific">Triparma strigata</name>
    <dbReference type="NCBI Taxonomy" id="1606541"/>
    <lineage>
        <taxon>Eukaryota</taxon>
        <taxon>Sar</taxon>
        <taxon>Stramenopiles</taxon>
        <taxon>Ochrophyta</taxon>
        <taxon>Bolidophyceae</taxon>
        <taxon>Parmales</taxon>
        <taxon>Triparmaceae</taxon>
        <taxon>Triparma</taxon>
    </lineage>
</organism>
<dbReference type="OrthoDB" id="689350at2759"/>
<feature type="transmembrane region" description="Helical" evidence="1">
    <location>
        <begin position="119"/>
        <end position="139"/>
    </location>
</feature>
<dbReference type="Gene3D" id="3.30.70.100">
    <property type="match status" value="1"/>
</dbReference>
<keyword evidence="1" id="KW-1133">Transmembrane helix</keyword>
<keyword evidence="4" id="KW-1185">Reference proteome</keyword>
<dbReference type="SUPFAM" id="SSF55008">
    <property type="entry name" value="HMA, heavy metal-associated domain"/>
    <property type="match status" value="1"/>
</dbReference>
<comment type="caution">
    <text evidence="3">The sequence shown here is derived from an EMBL/GenBank/DDBJ whole genome shotgun (WGS) entry which is preliminary data.</text>
</comment>
<feature type="domain" description="HMA" evidence="2">
    <location>
        <begin position="146"/>
        <end position="224"/>
    </location>
</feature>
<sequence length="232" mass="25335">MAKLHLVSDPGFLTKFSISLLTIILVSKVPPLQTNISEAHERLRLILLSTAHAHQLWFLISFLASSCCLLQVVLNMLSAGCGGFNTYLGPARPTFLALATFLQGLAWREAANLPFLRRPTFVSTIVTIVLSFSPELLMLSHGMKRQQQREDKVGASIVLSLGGSIGCASCVTTVKKTVELNQEVSSCDVDSDNNAHVYLRKDVDKLNLEQELRAALTSCGFPPQPGNNKLTK</sequence>
<dbReference type="InterPro" id="IPR006121">
    <property type="entry name" value="HMA_dom"/>
</dbReference>
<reference evidence="4" key="1">
    <citation type="journal article" date="2023" name="Commun. Biol.">
        <title>Genome analysis of Parmales, the sister group of diatoms, reveals the evolutionary specialization of diatoms from phago-mixotrophs to photoautotrophs.</title>
        <authorList>
            <person name="Ban H."/>
            <person name="Sato S."/>
            <person name="Yoshikawa S."/>
            <person name="Yamada K."/>
            <person name="Nakamura Y."/>
            <person name="Ichinomiya M."/>
            <person name="Sato N."/>
            <person name="Blanc-Mathieu R."/>
            <person name="Endo H."/>
            <person name="Kuwata A."/>
            <person name="Ogata H."/>
        </authorList>
    </citation>
    <scope>NUCLEOTIDE SEQUENCE [LARGE SCALE GENOMIC DNA]</scope>
    <source>
        <strain evidence="4">NIES 3701</strain>
    </source>
</reference>
<protein>
    <recommendedName>
        <fullName evidence="2">HMA domain-containing protein</fullName>
    </recommendedName>
</protein>
<evidence type="ECO:0000313" key="3">
    <source>
        <dbReference type="EMBL" id="GMH77682.1"/>
    </source>
</evidence>
<dbReference type="AlphaFoldDB" id="A0A9W7AST2"/>
<dbReference type="CDD" id="cd00371">
    <property type="entry name" value="HMA"/>
    <property type="match status" value="1"/>
</dbReference>
<keyword evidence="1" id="KW-0812">Transmembrane</keyword>
<evidence type="ECO:0000256" key="1">
    <source>
        <dbReference type="SAM" id="Phobius"/>
    </source>
</evidence>